<feature type="region of interest" description="Disordered" evidence="1">
    <location>
        <begin position="1"/>
        <end position="68"/>
    </location>
</feature>
<keyword evidence="3" id="KW-1185">Reference proteome</keyword>
<comment type="caution">
    <text evidence="2">The sequence shown here is derived from an EMBL/GenBank/DDBJ whole genome shotgun (WGS) entry which is preliminary data.</text>
</comment>
<reference evidence="2 3" key="1">
    <citation type="journal article" date="2024" name="G3 (Bethesda)">
        <title>Genome assembly of Hibiscus sabdariffa L. provides insights into metabolisms of medicinal natural products.</title>
        <authorList>
            <person name="Kim T."/>
        </authorList>
    </citation>
    <scope>NUCLEOTIDE SEQUENCE [LARGE SCALE GENOMIC DNA]</scope>
    <source>
        <strain evidence="2">TK-2024</strain>
        <tissue evidence="2">Old leaves</tissue>
    </source>
</reference>
<proteinExistence type="predicted"/>
<evidence type="ECO:0000256" key="1">
    <source>
        <dbReference type="SAM" id="MobiDB-lite"/>
    </source>
</evidence>
<sequence>MDNMPKDAEIPRQVVREQCEENPPMSTQHAPIGVAADTWAGDAACRNDTTTSHDATESDDSASSTETNVENDTIILMLKHEHVDCSYLQLSRQPHGCIFEETLCPGSNQIFYPGSIERTYLDNTERICPDIKETFYPGSKETFCPGSEEPSRPGS</sequence>
<evidence type="ECO:0000313" key="2">
    <source>
        <dbReference type="EMBL" id="KAK8556270.1"/>
    </source>
</evidence>
<dbReference type="Proteomes" id="UP001472677">
    <property type="component" value="Unassembled WGS sequence"/>
</dbReference>
<feature type="compositionally biased region" description="Basic and acidic residues" evidence="1">
    <location>
        <begin position="1"/>
        <end position="19"/>
    </location>
</feature>
<organism evidence="2 3">
    <name type="scientific">Hibiscus sabdariffa</name>
    <name type="common">roselle</name>
    <dbReference type="NCBI Taxonomy" id="183260"/>
    <lineage>
        <taxon>Eukaryota</taxon>
        <taxon>Viridiplantae</taxon>
        <taxon>Streptophyta</taxon>
        <taxon>Embryophyta</taxon>
        <taxon>Tracheophyta</taxon>
        <taxon>Spermatophyta</taxon>
        <taxon>Magnoliopsida</taxon>
        <taxon>eudicotyledons</taxon>
        <taxon>Gunneridae</taxon>
        <taxon>Pentapetalae</taxon>
        <taxon>rosids</taxon>
        <taxon>malvids</taxon>
        <taxon>Malvales</taxon>
        <taxon>Malvaceae</taxon>
        <taxon>Malvoideae</taxon>
        <taxon>Hibiscus</taxon>
    </lineage>
</organism>
<accession>A0ABR2EB79</accession>
<dbReference type="EMBL" id="JBBPBM010000017">
    <property type="protein sequence ID" value="KAK8556270.1"/>
    <property type="molecule type" value="Genomic_DNA"/>
</dbReference>
<name>A0ABR2EB79_9ROSI</name>
<evidence type="ECO:0000313" key="3">
    <source>
        <dbReference type="Proteomes" id="UP001472677"/>
    </source>
</evidence>
<protein>
    <submittedName>
        <fullName evidence="2">Uncharacterized protein</fullName>
    </submittedName>
</protein>
<gene>
    <name evidence="2" type="ORF">V6N12_002680</name>
</gene>